<evidence type="ECO:0000313" key="3">
    <source>
        <dbReference type="EMBL" id="ROI00320.1"/>
    </source>
</evidence>
<dbReference type="AlphaFoldDB" id="A0A3N0W5H6"/>
<evidence type="ECO:0000259" key="2">
    <source>
        <dbReference type="PROSITE" id="PS50943"/>
    </source>
</evidence>
<proteinExistence type="predicted"/>
<accession>A0A3N0W5H6</accession>
<evidence type="ECO:0000313" key="4">
    <source>
        <dbReference type="EMBL" id="TDX94719.1"/>
    </source>
</evidence>
<dbReference type="SUPFAM" id="SSF47413">
    <property type="entry name" value="lambda repressor-like DNA-binding domains"/>
    <property type="match status" value="1"/>
</dbReference>
<feature type="domain" description="HTH cro/C1-type" evidence="2">
    <location>
        <begin position="17"/>
        <end position="71"/>
    </location>
</feature>
<evidence type="ECO:0000313" key="5">
    <source>
        <dbReference type="Proteomes" id="UP000269375"/>
    </source>
</evidence>
<dbReference type="Pfam" id="PF01381">
    <property type="entry name" value="HTH_3"/>
    <property type="match status" value="1"/>
</dbReference>
<gene>
    <name evidence="4" type="ORF">BCF50_0489</name>
    <name evidence="3" type="ORF">EGI05_05390</name>
</gene>
<dbReference type="Gene3D" id="1.10.260.40">
    <property type="entry name" value="lambda repressor-like DNA-binding domains"/>
    <property type="match status" value="1"/>
</dbReference>
<dbReference type="GO" id="GO:0003700">
    <property type="term" value="F:DNA-binding transcription factor activity"/>
    <property type="evidence" value="ECO:0007669"/>
    <property type="project" value="TreeGrafter"/>
</dbReference>
<dbReference type="Proteomes" id="UP000295709">
    <property type="component" value="Unassembled WGS sequence"/>
</dbReference>
<keyword evidence="1" id="KW-0238">DNA-binding</keyword>
<dbReference type="CDD" id="cd00093">
    <property type="entry name" value="HTH_XRE"/>
    <property type="match status" value="1"/>
</dbReference>
<dbReference type="InterPro" id="IPR050807">
    <property type="entry name" value="TransReg_Diox_bact_type"/>
</dbReference>
<name>A0A3N0W5H6_9FLAO</name>
<dbReference type="EMBL" id="SOQW01000001">
    <property type="protein sequence ID" value="TDX94719.1"/>
    <property type="molecule type" value="Genomic_DNA"/>
</dbReference>
<dbReference type="GO" id="GO:0003677">
    <property type="term" value="F:DNA binding"/>
    <property type="evidence" value="ECO:0007669"/>
    <property type="project" value="UniProtKB-KW"/>
</dbReference>
<dbReference type="SMART" id="SM00530">
    <property type="entry name" value="HTH_XRE"/>
    <property type="match status" value="1"/>
</dbReference>
<keyword evidence="6" id="KW-1185">Reference proteome</keyword>
<dbReference type="Proteomes" id="UP000269375">
    <property type="component" value="Unassembled WGS sequence"/>
</dbReference>
<evidence type="ECO:0000313" key="6">
    <source>
        <dbReference type="Proteomes" id="UP000295709"/>
    </source>
</evidence>
<dbReference type="EMBL" id="RJTX01000001">
    <property type="protein sequence ID" value="ROI00320.1"/>
    <property type="molecule type" value="Genomic_DNA"/>
</dbReference>
<reference evidence="3" key="1">
    <citation type="submission" date="2018-11" db="EMBL/GenBank/DDBJ databases">
        <title>Proposal to divide the Flavobacteriaceae and reorganize its genera based on Amino Acid Identity values calculated from whole genome sequences.</title>
        <authorList>
            <person name="Nicholson A.C."/>
            <person name="Gulvik C.A."/>
            <person name="Whitney A.M."/>
            <person name="Humrighouse B.W."/>
            <person name="Bell M."/>
            <person name="Holmes B."/>
            <person name="Steigerwalt A."/>
            <person name="Villarma A."/>
            <person name="Sheth M."/>
            <person name="Batra D."/>
            <person name="Pryor J."/>
            <person name="Bernardet J.-F."/>
            <person name="Hugo C."/>
            <person name="Kampfer P."/>
            <person name="Newman J."/>
            <person name="Mcquiston J.R."/>
        </authorList>
    </citation>
    <scope>NUCLEOTIDE SEQUENCE</scope>
    <source>
        <strain evidence="3">DSM 15235</strain>
    </source>
</reference>
<evidence type="ECO:0000256" key="1">
    <source>
        <dbReference type="ARBA" id="ARBA00023125"/>
    </source>
</evidence>
<dbReference type="InterPro" id="IPR001387">
    <property type="entry name" value="Cro/C1-type_HTH"/>
</dbReference>
<dbReference type="PANTHER" id="PTHR46797">
    <property type="entry name" value="HTH-TYPE TRANSCRIPTIONAL REGULATOR"/>
    <property type="match status" value="1"/>
</dbReference>
<dbReference type="InterPro" id="IPR010982">
    <property type="entry name" value="Lambda_DNA-bd_dom_sf"/>
</dbReference>
<reference evidence="4 6" key="2">
    <citation type="submission" date="2019-03" db="EMBL/GenBank/DDBJ databases">
        <title>Genomic Encyclopedia of Archaeal and Bacterial Type Strains, Phase II (KMG-II): from individual species to whole genera.</title>
        <authorList>
            <person name="Goeker M."/>
        </authorList>
    </citation>
    <scope>NUCLEOTIDE SEQUENCE [LARGE SCALE GENOMIC DNA]</scope>
    <source>
        <strain evidence="4 6">DSM 15235</strain>
    </source>
</reference>
<dbReference type="OrthoDB" id="680346at2"/>
<dbReference type="RefSeq" id="WP_123262024.1">
    <property type="nucleotide sequence ID" value="NZ_RJTX01000001.1"/>
</dbReference>
<sequence length="77" mass="8894">MKASINKDFIILFGKNLRRIRESKNMSMQTLADSINVEYSQISRIERGLINTSIGITYELAKALEIDIKELFDFPIK</sequence>
<dbReference type="PANTHER" id="PTHR46797:SF1">
    <property type="entry name" value="METHYLPHOSPHONATE SYNTHASE"/>
    <property type="match status" value="1"/>
</dbReference>
<organism evidence="3 5">
    <name type="scientific">Chryseobacterium daecheongense</name>
    <dbReference type="NCBI Taxonomy" id="192389"/>
    <lineage>
        <taxon>Bacteria</taxon>
        <taxon>Pseudomonadati</taxon>
        <taxon>Bacteroidota</taxon>
        <taxon>Flavobacteriia</taxon>
        <taxon>Flavobacteriales</taxon>
        <taxon>Weeksellaceae</taxon>
        <taxon>Chryseobacterium group</taxon>
        <taxon>Chryseobacterium</taxon>
    </lineage>
</organism>
<dbReference type="GO" id="GO:0005829">
    <property type="term" value="C:cytosol"/>
    <property type="evidence" value="ECO:0007669"/>
    <property type="project" value="TreeGrafter"/>
</dbReference>
<protein>
    <submittedName>
        <fullName evidence="4">Helix-turn-helix protein</fullName>
    </submittedName>
    <submittedName>
        <fullName evidence="3">XRE family transcriptional regulator</fullName>
    </submittedName>
</protein>
<dbReference type="PROSITE" id="PS50943">
    <property type="entry name" value="HTH_CROC1"/>
    <property type="match status" value="1"/>
</dbReference>
<comment type="caution">
    <text evidence="3">The sequence shown here is derived from an EMBL/GenBank/DDBJ whole genome shotgun (WGS) entry which is preliminary data.</text>
</comment>